<protein>
    <submittedName>
        <fullName evidence="1">Capsid portal protein</fullName>
    </submittedName>
</protein>
<evidence type="ECO:0000313" key="2">
    <source>
        <dbReference type="Proteomes" id="UP000448292"/>
    </source>
</evidence>
<name>A0A7M3M987_9BACT</name>
<dbReference type="AlphaFoldDB" id="A0A7M3M987"/>
<feature type="non-terminal residue" evidence="1">
    <location>
        <position position="1"/>
    </location>
</feature>
<evidence type="ECO:0000313" key="1">
    <source>
        <dbReference type="EMBL" id="TVM04593.1"/>
    </source>
</evidence>
<organism evidence="1 2">
    <name type="scientific">Oceanidesulfovibrio indonesiensis</name>
    <dbReference type="NCBI Taxonomy" id="54767"/>
    <lineage>
        <taxon>Bacteria</taxon>
        <taxon>Pseudomonadati</taxon>
        <taxon>Thermodesulfobacteriota</taxon>
        <taxon>Desulfovibrionia</taxon>
        <taxon>Desulfovibrionales</taxon>
        <taxon>Desulfovibrionaceae</taxon>
        <taxon>Oceanidesulfovibrio</taxon>
    </lineage>
</organism>
<comment type="caution">
    <text evidence="1">The sequence shown here is derived from an EMBL/GenBank/DDBJ whole genome shotgun (WGS) entry which is preliminary data.</text>
</comment>
<proteinExistence type="predicted"/>
<dbReference type="Proteomes" id="UP000448292">
    <property type="component" value="Unassembled WGS sequence"/>
</dbReference>
<reference evidence="1 2" key="1">
    <citation type="submission" date="2018-06" db="EMBL/GenBank/DDBJ databases">
        <title>Complete genome of Desulfovibrio indonesiensis P37SLT.</title>
        <authorList>
            <person name="Crispim J.S."/>
            <person name="Vidigal P.M.P."/>
            <person name="Silva L.C.F."/>
            <person name="Laguardia C.N."/>
            <person name="Araujo L.C."/>
            <person name="Dias R.S."/>
            <person name="Sousa M.P."/>
            <person name="Paula S.O."/>
            <person name="Silva C."/>
        </authorList>
    </citation>
    <scope>NUCLEOTIDE SEQUENCE [LARGE SCALE GENOMIC DNA]</scope>
    <source>
        <strain evidence="1 2">P37SLT</strain>
    </source>
</reference>
<gene>
    <name evidence="1" type="ORF">DPQ33_20105</name>
</gene>
<sequence>ANIREALKKSKGPGNFRNLFMYSPNGKKDGIQIIPLSEVAAKDEFLNIKNVSRDDMLAAHRVPPQLMGIIPTNTGGFGDVEKAARVFVRNELTPLQGRIKEVNEWLGDEVIRFDPYLTDED</sequence>
<accession>A0A7M3M987</accession>
<dbReference type="EMBL" id="QMIE01000325">
    <property type="protein sequence ID" value="TVM04593.1"/>
    <property type="molecule type" value="Genomic_DNA"/>
</dbReference>
<keyword evidence="2" id="KW-1185">Reference proteome</keyword>